<dbReference type="GO" id="GO:0000981">
    <property type="term" value="F:DNA-binding transcription factor activity, RNA polymerase II-specific"/>
    <property type="evidence" value="ECO:0007669"/>
    <property type="project" value="InterPro"/>
</dbReference>
<keyword evidence="5" id="KW-0539">Nucleus</keyword>
<organism evidence="7 8">
    <name type="scientific">Rhizopus oryzae</name>
    <name type="common">Mucormycosis agent</name>
    <name type="synonym">Rhizopus arrhizus var. delemar</name>
    <dbReference type="NCBI Taxonomy" id="64495"/>
    <lineage>
        <taxon>Eukaryota</taxon>
        <taxon>Fungi</taxon>
        <taxon>Fungi incertae sedis</taxon>
        <taxon>Mucoromycota</taxon>
        <taxon>Mucoromycotina</taxon>
        <taxon>Mucoromycetes</taxon>
        <taxon>Mucorales</taxon>
        <taxon>Mucorineae</taxon>
        <taxon>Rhizopodaceae</taxon>
        <taxon>Rhizopus</taxon>
    </lineage>
</organism>
<dbReference type="GO" id="GO:0008270">
    <property type="term" value="F:zinc ion binding"/>
    <property type="evidence" value="ECO:0007669"/>
    <property type="project" value="InterPro"/>
</dbReference>
<evidence type="ECO:0000256" key="1">
    <source>
        <dbReference type="ARBA" id="ARBA00004123"/>
    </source>
</evidence>
<name>A0A9P6Y6P1_RHIOR</name>
<feature type="domain" description="Zn(2)-C6 fungal-type" evidence="6">
    <location>
        <begin position="7"/>
        <end position="36"/>
    </location>
</feature>
<comment type="subcellular location">
    <subcellularLocation>
        <location evidence="1">Nucleus</location>
    </subcellularLocation>
</comment>
<dbReference type="InterPro" id="IPR050815">
    <property type="entry name" value="TF_fung"/>
</dbReference>
<dbReference type="OrthoDB" id="5069333at2759"/>
<comment type="caution">
    <text evidence="7">The sequence shown here is derived from an EMBL/GenBank/DDBJ whole genome shotgun (WGS) entry which is preliminary data.</text>
</comment>
<evidence type="ECO:0000313" key="8">
    <source>
        <dbReference type="Proteomes" id="UP000717996"/>
    </source>
</evidence>
<dbReference type="GO" id="GO:0005634">
    <property type="term" value="C:nucleus"/>
    <property type="evidence" value="ECO:0007669"/>
    <property type="project" value="UniProtKB-SubCell"/>
</dbReference>
<dbReference type="InterPro" id="IPR036864">
    <property type="entry name" value="Zn2-C6_fun-type_DNA-bd_sf"/>
</dbReference>
<dbReference type="InterPro" id="IPR001138">
    <property type="entry name" value="Zn2Cys6_DnaBD"/>
</dbReference>
<protein>
    <recommendedName>
        <fullName evidence="6">Zn(2)-C6 fungal-type domain-containing protein</fullName>
    </recommendedName>
</protein>
<dbReference type="Gene3D" id="4.10.240.10">
    <property type="entry name" value="Zn(2)-C6 fungal-type DNA-binding domain"/>
    <property type="match status" value="1"/>
</dbReference>
<dbReference type="Proteomes" id="UP000717996">
    <property type="component" value="Unassembled WGS sequence"/>
</dbReference>
<keyword evidence="2" id="KW-0479">Metal-binding</keyword>
<dbReference type="AlphaFoldDB" id="A0A9P6Y6P1"/>
<sequence length="661" mass="76368">MSKRKISCLACRLKKLKCSGGNPCERCQLKQTECVYSKPGQVGRPPKNAVVNKFVRVRTDSTVYPEFIFEHISTLAPIRYLKDSKTHGLAYHLNNLYAIYSKSKVAVYKEQQNVLLKKKEKKKKELQIGDLQHYFVWMSADASATMVHRLSRLRLTHYNCQDFIISTFTDDPSTTFFNSSSDALVLNNPLNLLSPQQALRLIDIFFCIHPFAVMFNKTMLLQSYWTDTIDPFLLSVIFGTTLFMSSADEGKPLDIWQPINLEMRNSFLDYAYFLLSKLSAETTISRYQAVVLLALFEVMFGFTKKGVTLFALSYRIADKLGMFNGTIPSGLTSVEKELLSISFWAAFQISIRGCIELVQVPRLVLSYRNRSYPPINSMMSLSFQADIENGNLRSFKHYNYIVETFYIQSVISNFNCNILCILPQEKSAAFVDQEFQRILNELLSFIEKERHQFSKLQEFTLELYYSFYAICFGFLKKSVYKDSFRIQQSLSVPEKLDLTDPENVQCIHQVLPKALSAIDTIAGFVNGDPTNYYSDVKLLPRAMMTFTIDAVSKILMYHYMLEKTPLVGQYLELLKTIVYHPTIWERWELILLIKSEVSEFLQNHPPPTDMTSSLDLFDSTPFWLDNRLFQEADCLNLALYMNTVDWELPIDLNVFDVNFMQ</sequence>
<evidence type="ECO:0000256" key="5">
    <source>
        <dbReference type="ARBA" id="ARBA00023242"/>
    </source>
</evidence>
<accession>A0A9P6Y6P1</accession>
<evidence type="ECO:0000256" key="4">
    <source>
        <dbReference type="ARBA" id="ARBA00023163"/>
    </source>
</evidence>
<evidence type="ECO:0000259" key="6">
    <source>
        <dbReference type="PROSITE" id="PS50048"/>
    </source>
</evidence>
<dbReference type="CDD" id="cd12148">
    <property type="entry name" value="fungal_TF_MHR"/>
    <property type="match status" value="1"/>
</dbReference>
<gene>
    <name evidence="7" type="ORF">G6F51_008361</name>
</gene>
<dbReference type="CDD" id="cd00067">
    <property type="entry name" value="GAL4"/>
    <property type="match status" value="1"/>
</dbReference>
<keyword evidence="3" id="KW-0805">Transcription regulation</keyword>
<dbReference type="PANTHER" id="PTHR47338">
    <property type="entry name" value="ZN(II)2CYS6 TRANSCRIPTION FACTOR (EUROFUNG)-RELATED"/>
    <property type="match status" value="1"/>
</dbReference>
<proteinExistence type="predicted"/>
<keyword evidence="4" id="KW-0804">Transcription</keyword>
<dbReference type="SUPFAM" id="SSF57701">
    <property type="entry name" value="Zn2/Cys6 DNA-binding domain"/>
    <property type="match status" value="1"/>
</dbReference>
<dbReference type="EMBL" id="JAANIT010001362">
    <property type="protein sequence ID" value="KAG1540706.1"/>
    <property type="molecule type" value="Genomic_DNA"/>
</dbReference>
<evidence type="ECO:0000256" key="2">
    <source>
        <dbReference type="ARBA" id="ARBA00022723"/>
    </source>
</evidence>
<evidence type="ECO:0000256" key="3">
    <source>
        <dbReference type="ARBA" id="ARBA00023015"/>
    </source>
</evidence>
<dbReference type="PROSITE" id="PS50048">
    <property type="entry name" value="ZN2_CY6_FUNGAL_2"/>
    <property type="match status" value="1"/>
</dbReference>
<dbReference type="PANTHER" id="PTHR47338:SF20">
    <property type="entry name" value="ZN(II)2CYS6 TRANSCRIPTION FACTOR (EUROFUNG)"/>
    <property type="match status" value="1"/>
</dbReference>
<dbReference type="Pfam" id="PF00172">
    <property type="entry name" value="Zn_clus"/>
    <property type="match status" value="1"/>
</dbReference>
<evidence type="ECO:0000313" key="7">
    <source>
        <dbReference type="EMBL" id="KAG1540706.1"/>
    </source>
</evidence>
<dbReference type="SMART" id="SM00066">
    <property type="entry name" value="GAL4"/>
    <property type="match status" value="1"/>
</dbReference>
<dbReference type="PROSITE" id="PS00463">
    <property type="entry name" value="ZN2_CY6_FUNGAL_1"/>
    <property type="match status" value="1"/>
</dbReference>
<reference evidence="7" key="1">
    <citation type="journal article" date="2020" name="Microb. Genom.">
        <title>Genetic diversity of clinical and environmental Mucorales isolates obtained from an investigation of mucormycosis cases among solid organ transplant recipients.</title>
        <authorList>
            <person name="Nguyen M.H."/>
            <person name="Kaul D."/>
            <person name="Muto C."/>
            <person name="Cheng S.J."/>
            <person name="Richter R.A."/>
            <person name="Bruno V.M."/>
            <person name="Liu G."/>
            <person name="Beyhan S."/>
            <person name="Sundermann A.J."/>
            <person name="Mounaud S."/>
            <person name="Pasculle A.W."/>
            <person name="Nierman W.C."/>
            <person name="Driscoll E."/>
            <person name="Cumbie R."/>
            <person name="Clancy C.J."/>
            <person name="Dupont C.L."/>
        </authorList>
    </citation>
    <scope>NUCLEOTIDE SEQUENCE</scope>
    <source>
        <strain evidence="7">GL16</strain>
    </source>
</reference>